<dbReference type="Gene3D" id="3.30.565.10">
    <property type="entry name" value="Histidine kinase-like ATPase, C-terminal domain"/>
    <property type="match status" value="1"/>
</dbReference>
<dbReference type="RefSeq" id="WP_114499125.1">
    <property type="nucleotide sequence ID" value="NZ_QPJW01000021.1"/>
</dbReference>
<keyword evidence="9 18" id="KW-0418">Kinase</keyword>
<dbReference type="InterPro" id="IPR003660">
    <property type="entry name" value="HAMP_dom"/>
</dbReference>
<feature type="domain" description="Histidine kinase" evidence="16">
    <location>
        <begin position="484"/>
        <end position="592"/>
    </location>
</feature>
<keyword evidence="13 15" id="KW-0472">Membrane</keyword>
<accession>A0A369AV94</accession>
<dbReference type="Gene3D" id="6.10.340.10">
    <property type="match status" value="1"/>
</dbReference>
<evidence type="ECO:0000256" key="5">
    <source>
        <dbReference type="ARBA" id="ARBA00022553"/>
    </source>
</evidence>
<feature type="domain" description="HAMP" evidence="17">
    <location>
        <begin position="325"/>
        <end position="377"/>
    </location>
</feature>
<dbReference type="SMART" id="SM00304">
    <property type="entry name" value="HAMP"/>
    <property type="match status" value="1"/>
</dbReference>
<reference evidence="18 19" key="1">
    <citation type="submission" date="2018-07" db="EMBL/GenBank/DDBJ databases">
        <title>Genomic Encyclopedia of Type Strains, Phase III (KMG-III): the genomes of soil and plant-associated and newly described type strains.</title>
        <authorList>
            <person name="Whitman W."/>
        </authorList>
    </citation>
    <scope>NUCLEOTIDE SEQUENCE [LARGE SCALE GENOMIC DNA]</scope>
    <source>
        <strain evidence="18 19">CECT 8333</strain>
    </source>
</reference>
<keyword evidence="19" id="KW-1185">Reference proteome</keyword>
<evidence type="ECO:0000256" key="6">
    <source>
        <dbReference type="ARBA" id="ARBA00022679"/>
    </source>
</evidence>
<feature type="coiled-coil region" evidence="14">
    <location>
        <begin position="365"/>
        <end position="392"/>
    </location>
</feature>
<dbReference type="InterPro" id="IPR036890">
    <property type="entry name" value="HATPase_C_sf"/>
</dbReference>
<name>A0A369AV94_9BACL</name>
<dbReference type="PROSITE" id="PS50109">
    <property type="entry name" value="HIS_KIN"/>
    <property type="match status" value="1"/>
</dbReference>
<evidence type="ECO:0000256" key="1">
    <source>
        <dbReference type="ARBA" id="ARBA00000085"/>
    </source>
</evidence>
<dbReference type="InterPro" id="IPR004358">
    <property type="entry name" value="Sig_transdc_His_kin-like_C"/>
</dbReference>
<gene>
    <name evidence="18" type="ORF">DFP94_12124</name>
</gene>
<comment type="catalytic activity">
    <reaction evidence="1">
        <text>ATP + protein L-histidine = ADP + protein N-phospho-L-histidine.</text>
        <dbReference type="EC" id="2.7.13.3"/>
    </reaction>
</comment>
<keyword evidence="7 15" id="KW-0812">Transmembrane</keyword>
<evidence type="ECO:0000256" key="14">
    <source>
        <dbReference type="SAM" id="Coils"/>
    </source>
</evidence>
<keyword evidence="12" id="KW-0902">Two-component regulatory system</keyword>
<evidence type="ECO:0000256" key="2">
    <source>
        <dbReference type="ARBA" id="ARBA00004651"/>
    </source>
</evidence>
<dbReference type="EMBL" id="QPJW01000021">
    <property type="protein sequence ID" value="RCX13300.1"/>
    <property type="molecule type" value="Genomic_DNA"/>
</dbReference>
<dbReference type="OrthoDB" id="9776552at2"/>
<keyword evidence="6" id="KW-0808">Transferase</keyword>
<dbReference type="AlphaFoldDB" id="A0A369AV94"/>
<dbReference type="SMART" id="SM00387">
    <property type="entry name" value="HATPase_c"/>
    <property type="match status" value="1"/>
</dbReference>
<dbReference type="Pfam" id="PF02518">
    <property type="entry name" value="HATPase_c"/>
    <property type="match status" value="1"/>
</dbReference>
<dbReference type="Pfam" id="PF00672">
    <property type="entry name" value="HAMP"/>
    <property type="match status" value="1"/>
</dbReference>
<dbReference type="GO" id="GO:0005886">
    <property type="term" value="C:plasma membrane"/>
    <property type="evidence" value="ECO:0007669"/>
    <property type="project" value="UniProtKB-SubCell"/>
</dbReference>
<comment type="caution">
    <text evidence="18">The sequence shown here is derived from an EMBL/GenBank/DDBJ whole genome shotgun (WGS) entry which is preliminary data.</text>
</comment>
<keyword evidence="5" id="KW-0597">Phosphoprotein</keyword>
<keyword evidence="4" id="KW-1003">Cell membrane</keyword>
<dbReference type="InterPro" id="IPR005467">
    <property type="entry name" value="His_kinase_dom"/>
</dbReference>
<dbReference type="SUPFAM" id="SSF55874">
    <property type="entry name" value="ATPase domain of HSP90 chaperone/DNA topoisomerase II/histidine kinase"/>
    <property type="match status" value="1"/>
</dbReference>
<dbReference type="CDD" id="cd06225">
    <property type="entry name" value="HAMP"/>
    <property type="match status" value="1"/>
</dbReference>
<dbReference type="Proteomes" id="UP000253090">
    <property type="component" value="Unassembled WGS sequence"/>
</dbReference>
<dbReference type="GO" id="GO:0000155">
    <property type="term" value="F:phosphorelay sensor kinase activity"/>
    <property type="evidence" value="ECO:0007669"/>
    <property type="project" value="InterPro"/>
</dbReference>
<proteinExistence type="predicted"/>
<dbReference type="PRINTS" id="PR00344">
    <property type="entry name" value="BCTRLSENSOR"/>
</dbReference>
<keyword evidence="14" id="KW-0175">Coiled coil</keyword>
<dbReference type="PROSITE" id="PS50885">
    <property type="entry name" value="HAMP"/>
    <property type="match status" value="1"/>
</dbReference>
<dbReference type="SUPFAM" id="SSF158472">
    <property type="entry name" value="HAMP domain-like"/>
    <property type="match status" value="1"/>
</dbReference>
<dbReference type="GO" id="GO:0005524">
    <property type="term" value="F:ATP binding"/>
    <property type="evidence" value="ECO:0007669"/>
    <property type="project" value="UniProtKB-KW"/>
</dbReference>
<dbReference type="EC" id="2.7.13.3" evidence="3"/>
<evidence type="ECO:0000256" key="10">
    <source>
        <dbReference type="ARBA" id="ARBA00022840"/>
    </source>
</evidence>
<evidence type="ECO:0000259" key="17">
    <source>
        <dbReference type="PROSITE" id="PS50885"/>
    </source>
</evidence>
<evidence type="ECO:0000256" key="7">
    <source>
        <dbReference type="ARBA" id="ARBA00022692"/>
    </source>
</evidence>
<evidence type="ECO:0000256" key="15">
    <source>
        <dbReference type="SAM" id="Phobius"/>
    </source>
</evidence>
<evidence type="ECO:0000256" key="13">
    <source>
        <dbReference type="ARBA" id="ARBA00023136"/>
    </source>
</evidence>
<dbReference type="PANTHER" id="PTHR34220:SF11">
    <property type="entry name" value="SENSOR PROTEIN KINASE HPTS"/>
    <property type="match status" value="1"/>
</dbReference>
<dbReference type="Pfam" id="PF06580">
    <property type="entry name" value="His_kinase"/>
    <property type="match status" value="1"/>
</dbReference>
<evidence type="ECO:0000259" key="16">
    <source>
        <dbReference type="PROSITE" id="PS50109"/>
    </source>
</evidence>
<evidence type="ECO:0000256" key="9">
    <source>
        <dbReference type="ARBA" id="ARBA00022777"/>
    </source>
</evidence>
<evidence type="ECO:0000256" key="4">
    <source>
        <dbReference type="ARBA" id="ARBA00022475"/>
    </source>
</evidence>
<protein>
    <recommendedName>
        <fullName evidence="3">histidine kinase</fullName>
        <ecNumber evidence="3">2.7.13.3</ecNumber>
    </recommendedName>
</protein>
<keyword evidence="10" id="KW-0067">ATP-binding</keyword>
<evidence type="ECO:0000256" key="8">
    <source>
        <dbReference type="ARBA" id="ARBA00022741"/>
    </source>
</evidence>
<keyword evidence="8" id="KW-0547">Nucleotide-binding</keyword>
<dbReference type="InterPro" id="IPR050640">
    <property type="entry name" value="Bact_2-comp_sensor_kinase"/>
</dbReference>
<keyword evidence="11 15" id="KW-1133">Transmembrane helix</keyword>
<dbReference type="InterPro" id="IPR003594">
    <property type="entry name" value="HATPase_dom"/>
</dbReference>
<evidence type="ECO:0000313" key="19">
    <source>
        <dbReference type="Proteomes" id="UP000253090"/>
    </source>
</evidence>
<dbReference type="InterPro" id="IPR010559">
    <property type="entry name" value="Sig_transdc_His_kin_internal"/>
</dbReference>
<sequence>MKHWRKYIERNRWSISKILNTSFFLMITVPILLVTLYSVRSLNSILLNNTTSQAMQTLEQQSDGFDSKARMIINTVSAIANDDQVISTSAAIHKNDGASSQFDLRRALDKQLNNYFHYTPDVASVLFFYKDQGSYAYKRNMDVDVAGLRRMDWYEDTEKRKNKVHLMGIQESASSIPDGGYYFTVAVSPKYSTLFYNVEMIYCVFRSSDFMERLDVSGGGGGDIYVVGPEGQVMASNDDQALHEGMGNYEYLQPALSGAKGSYVKTVNNVQSYVIYTTSDLGWKYVKVVPYEQIINQVKSVFGKIILFSVGGLIVFLIASYWLVRSIVNPIIRLFKGMTYIKSGNLKTQLEASGPLEIYVLGHAFNEMVANMDRLFAEAKEQEDQKRLAEIRALQSQINPHFLLNTLNTIKLMATISKSENIQKMTDALTKLLSSTFNRGGMYATVGEEISLLDDYIRIMKIRYGDLFDIHYDVDPEIGQAYILKLLLQPIIENAIIHGLHERETRGNISVFGEWGDGCCRFTIEDDGVGIREEELPFLLERRVKSKESFSGLGLRNVQERIRLNYGEAYGLEITSVWGEGTSVLVVLPLLWEAPHTKEKGERE</sequence>
<evidence type="ECO:0000256" key="12">
    <source>
        <dbReference type="ARBA" id="ARBA00023012"/>
    </source>
</evidence>
<dbReference type="PANTHER" id="PTHR34220">
    <property type="entry name" value="SENSOR HISTIDINE KINASE YPDA"/>
    <property type="match status" value="1"/>
</dbReference>
<comment type="subcellular location">
    <subcellularLocation>
        <location evidence="2">Cell membrane</location>
        <topology evidence="2">Multi-pass membrane protein</topology>
    </subcellularLocation>
</comment>
<feature type="transmembrane region" description="Helical" evidence="15">
    <location>
        <begin position="21"/>
        <end position="39"/>
    </location>
</feature>
<evidence type="ECO:0000313" key="18">
    <source>
        <dbReference type="EMBL" id="RCX13300.1"/>
    </source>
</evidence>
<evidence type="ECO:0000256" key="11">
    <source>
        <dbReference type="ARBA" id="ARBA00022989"/>
    </source>
</evidence>
<evidence type="ECO:0000256" key="3">
    <source>
        <dbReference type="ARBA" id="ARBA00012438"/>
    </source>
</evidence>
<organism evidence="18 19">
    <name type="scientific">Fontibacillus phaseoli</name>
    <dbReference type="NCBI Taxonomy" id="1416533"/>
    <lineage>
        <taxon>Bacteria</taxon>
        <taxon>Bacillati</taxon>
        <taxon>Bacillota</taxon>
        <taxon>Bacilli</taxon>
        <taxon>Bacillales</taxon>
        <taxon>Paenibacillaceae</taxon>
        <taxon>Fontibacillus</taxon>
    </lineage>
</organism>
<feature type="transmembrane region" description="Helical" evidence="15">
    <location>
        <begin position="305"/>
        <end position="324"/>
    </location>
</feature>